<dbReference type="InterPro" id="IPR039536">
    <property type="entry name" value="TetR_C_Proteobacteria"/>
</dbReference>
<comment type="caution">
    <text evidence="4">The sequence shown here is derived from an EMBL/GenBank/DDBJ whole genome shotgun (WGS) entry which is preliminary data.</text>
</comment>
<dbReference type="InterPro" id="IPR001647">
    <property type="entry name" value="HTH_TetR"/>
</dbReference>
<dbReference type="SUPFAM" id="SSF46689">
    <property type="entry name" value="Homeodomain-like"/>
    <property type="match status" value="1"/>
</dbReference>
<dbReference type="GO" id="GO:0000976">
    <property type="term" value="F:transcription cis-regulatory region binding"/>
    <property type="evidence" value="ECO:0007669"/>
    <property type="project" value="TreeGrafter"/>
</dbReference>
<dbReference type="PANTHER" id="PTHR30055">
    <property type="entry name" value="HTH-TYPE TRANSCRIPTIONAL REGULATOR RUTR"/>
    <property type="match status" value="1"/>
</dbReference>
<reference evidence="4 5" key="1">
    <citation type="submission" date="2020-03" db="EMBL/GenBank/DDBJ databases">
        <title>Bradyrhizobium diversity isolated from nodules of Indigofera sp.</title>
        <authorList>
            <person name="Klepa M."/>
            <person name="Helene L."/>
            <person name="Hungria M."/>
        </authorList>
    </citation>
    <scope>NUCLEOTIDE SEQUENCE [LARGE SCALE GENOMIC DNA]</scope>
    <source>
        <strain evidence="4 5">WSM 1791</strain>
    </source>
</reference>
<evidence type="ECO:0000256" key="1">
    <source>
        <dbReference type="ARBA" id="ARBA00023125"/>
    </source>
</evidence>
<evidence type="ECO:0000313" key="4">
    <source>
        <dbReference type="EMBL" id="NOJ39087.1"/>
    </source>
</evidence>
<gene>
    <name evidence="4" type="ORF">HCN58_05610</name>
</gene>
<evidence type="ECO:0000256" key="2">
    <source>
        <dbReference type="PROSITE-ProRule" id="PRU00335"/>
    </source>
</evidence>
<sequence length="211" mass="24231">MSPPNMLRRKRGRPKVVTDEAQRALVVEGARILFLKRGYGRTTTDDVAERCRISKQTLYRLFPSKQDLFAAVIDVHRQSMLALPGNYEGMTLDEALQKIFRLDIDARADRERMALLRMVMLEAPQFPELFNIMRHQGAQRSHAELARWLSDLRERGAIETDDTSSIARILMDMIFAPPILETESAESGSSDRHQAHIRRCIQVFLRGVTPR</sequence>
<keyword evidence="5" id="KW-1185">Reference proteome</keyword>
<dbReference type="EMBL" id="JAAVLX010000002">
    <property type="protein sequence ID" value="NOJ39087.1"/>
    <property type="molecule type" value="Genomic_DNA"/>
</dbReference>
<dbReference type="InterPro" id="IPR009057">
    <property type="entry name" value="Homeodomain-like_sf"/>
</dbReference>
<feature type="domain" description="HTH tetR-type" evidence="3">
    <location>
        <begin position="20"/>
        <end position="80"/>
    </location>
</feature>
<dbReference type="RefSeq" id="WP_171578348.1">
    <property type="nucleotide sequence ID" value="NZ_JAAVLX010000002.1"/>
</dbReference>
<dbReference type="InterPro" id="IPR050109">
    <property type="entry name" value="HTH-type_TetR-like_transc_reg"/>
</dbReference>
<dbReference type="SUPFAM" id="SSF48498">
    <property type="entry name" value="Tetracyclin repressor-like, C-terminal domain"/>
    <property type="match status" value="1"/>
</dbReference>
<dbReference type="GO" id="GO:0003700">
    <property type="term" value="F:DNA-binding transcription factor activity"/>
    <property type="evidence" value="ECO:0007669"/>
    <property type="project" value="TreeGrafter"/>
</dbReference>
<dbReference type="PROSITE" id="PS50977">
    <property type="entry name" value="HTH_TETR_2"/>
    <property type="match status" value="1"/>
</dbReference>
<organism evidence="4 5">
    <name type="scientific">Bradyrhizobium australiense</name>
    <dbReference type="NCBI Taxonomy" id="2721161"/>
    <lineage>
        <taxon>Bacteria</taxon>
        <taxon>Pseudomonadati</taxon>
        <taxon>Pseudomonadota</taxon>
        <taxon>Alphaproteobacteria</taxon>
        <taxon>Hyphomicrobiales</taxon>
        <taxon>Nitrobacteraceae</taxon>
        <taxon>Bradyrhizobium</taxon>
    </lineage>
</organism>
<dbReference type="InterPro" id="IPR036271">
    <property type="entry name" value="Tet_transcr_reg_TetR-rel_C_sf"/>
</dbReference>
<evidence type="ECO:0000313" key="5">
    <source>
        <dbReference type="Proteomes" id="UP000544122"/>
    </source>
</evidence>
<dbReference type="Gene3D" id="1.10.357.10">
    <property type="entry name" value="Tetracycline Repressor, domain 2"/>
    <property type="match status" value="1"/>
</dbReference>
<keyword evidence="1 2" id="KW-0238">DNA-binding</keyword>
<dbReference type="AlphaFoldDB" id="A0A7Y4GPI5"/>
<protein>
    <submittedName>
        <fullName evidence="4">TetR/AcrR family transcriptional regulator</fullName>
    </submittedName>
</protein>
<evidence type="ECO:0000259" key="3">
    <source>
        <dbReference type="PROSITE" id="PS50977"/>
    </source>
</evidence>
<dbReference type="Pfam" id="PF00440">
    <property type="entry name" value="TetR_N"/>
    <property type="match status" value="1"/>
</dbReference>
<dbReference type="Proteomes" id="UP000544122">
    <property type="component" value="Unassembled WGS sequence"/>
</dbReference>
<accession>A0A7Y4GPI5</accession>
<proteinExistence type="predicted"/>
<name>A0A7Y4GPI5_9BRAD</name>
<dbReference type="PRINTS" id="PR00455">
    <property type="entry name" value="HTHTETR"/>
</dbReference>
<dbReference type="PANTHER" id="PTHR30055:SF223">
    <property type="entry name" value="HTH-TYPE TRANSCRIPTIONAL REGULATOR UIDR"/>
    <property type="match status" value="1"/>
</dbReference>
<dbReference type="Pfam" id="PF14246">
    <property type="entry name" value="TetR_C_7"/>
    <property type="match status" value="1"/>
</dbReference>
<feature type="DNA-binding region" description="H-T-H motif" evidence="2">
    <location>
        <begin position="43"/>
        <end position="62"/>
    </location>
</feature>